<comment type="similarity">
    <text evidence="1 2">Belongs to the UPF0301 (AlgH) family.</text>
</comment>
<dbReference type="Gene3D" id="3.40.1740.10">
    <property type="entry name" value="VC0467-like"/>
    <property type="match status" value="1"/>
</dbReference>
<reference evidence="3 4" key="1">
    <citation type="submission" date="2007-10" db="EMBL/GenBank/DDBJ databases">
        <title>Complete sequence of Desulfococcus oleovorans Hxd3.</title>
        <authorList>
            <consortium name="US DOE Joint Genome Institute"/>
            <person name="Copeland A."/>
            <person name="Lucas S."/>
            <person name="Lapidus A."/>
            <person name="Barry K."/>
            <person name="Glavina del Rio T."/>
            <person name="Dalin E."/>
            <person name="Tice H."/>
            <person name="Pitluck S."/>
            <person name="Kiss H."/>
            <person name="Brettin T."/>
            <person name="Bruce D."/>
            <person name="Detter J.C."/>
            <person name="Han C."/>
            <person name="Schmutz J."/>
            <person name="Larimer F."/>
            <person name="Land M."/>
            <person name="Hauser L."/>
            <person name="Kyrpides N."/>
            <person name="Kim E."/>
            <person name="Wawrik B."/>
            <person name="Richardson P."/>
        </authorList>
    </citation>
    <scope>NUCLEOTIDE SEQUENCE [LARGE SCALE GENOMIC DNA]</scope>
    <source>
        <strain evidence="4">DSM 6200 / JCM 39069 / Hxd3</strain>
    </source>
</reference>
<dbReference type="OrthoDB" id="9807486at2"/>
<gene>
    <name evidence="3" type="ordered locus">Dole_1574</name>
</gene>
<dbReference type="HOGENOM" id="CLU_057596_1_0_7"/>
<evidence type="ECO:0000313" key="4">
    <source>
        <dbReference type="Proteomes" id="UP000008561"/>
    </source>
</evidence>
<dbReference type="STRING" id="96561.Dole_1574"/>
<evidence type="ECO:0000313" key="3">
    <source>
        <dbReference type="EMBL" id="ABW67378.1"/>
    </source>
</evidence>
<sequence length="184" mass="20286">MELRGEFLIAMPMLTDPNFRQTVVCICEHSADGALGLIVNRIYPALTAKDIFEELKMKYVPETGPLPVYNGGPVHTGDLFVLHEPPFGWEGCRPIRPDLALTNTKDLLAAIAEGQGPRRFLILLGYAGWGPDQLEAEVLENSWLTVPVDQRVIFDTPVARRWADAMKLMNIPDPAFLSGISGSA</sequence>
<dbReference type="EMBL" id="CP000859">
    <property type="protein sequence ID" value="ABW67378.1"/>
    <property type="molecule type" value="Genomic_DNA"/>
</dbReference>
<proteinExistence type="inferred from homology"/>
<dbReference type="Proteomes" id="UP000008561">
    <property type="component" value="Chromosome"/>
</dbReference>
<dbReference type="RefSeq" id="WP_012174994.1">
    <property type="nucleotide sequence ID" value="NC_009943.1"/>
</dbReference>
<dbReference type="Pfam" id="PF02622">
    <property type="entry name" value="DUF179"/>
    <property type="match status" value="1"/>
</dbReference>
<dbReference type="eggNOG" id="COG1678">
    <property type="taxonomic scope" value="Bacteria"/>
</dbReference>
<name>A8ZZX8_DESOH</name>
<accession>A8ZZX8</accession>
<dbReference type="InterPro" id="IPR003774">
    <property type="entry name" value="AlgH-like"/>
</dbReference>
<dbReference type="PANTHER" id="PTHR30327">
    <property type="entry name" value="UNCHARACTERIZED PROTEIN YQGE"/>
    <property type="match status" value="1"/>
</dbReference>
<protein>
    <recommendedName>
        <fullName evidence="2">UPF0301 protein Dole_1574</fullName>
    </recommendedName>
</protein>
<dbReference type="AlphaFoldDB" id="A8ZZX8"/>
<evidence type="ECO:0000256" key="1">
    <source>
        <dbReference type="ARBA" id="ARBA00009600"/>
    </source>
</evidence>
<dbReference type="HAMAP" id="MF_00758">
    <property type="entry name" value="UPF0301"/>
    <property type="match status" value="1"/>
</dbReference>
<dbReference type="KEGG" id="dol:Dole_1574"/>
<dbReference type="PANTHER" id="PTHR30327:SF1">
    <property type="entry name" value="UPF0301 PROTEIN YQGE"/>
    <property type="match status" value="1"/>
</dbReference>
<evidence type="ECO:0000256" key="2">
    <source>
        <dbReference type="HAMAP-Rule" id="MF_00758"/>
    </source>
</evidence>
<organism evidence="3 4">
    <name type="scientific">Desulfosudis oleivorans (strain DSM 6200 / JCM 39069 / Hxd3)</name>
    <name type="common">Desulfococcus oleovorans</name>
    <dbReference type="NCBI Taxonomy" id="96561"/>
    <lineage>
        <taxon>Bacteria</taxon>
        <taxon>Pseudomonadati</taxon>
        <taxon>Thermodesulfobacteriota</taxon>
        <taxon>Desulfobacteria</taxon>
        <taxon>Desulfobacterales</taxon>
        <taxon>Desulfosudaceae</taxon>
        <taxon>Desulfosudis</taxon>
    </lineage>
</organism>
<dbReference type="GO" id="GO:0005829">
    <property type="term" value="C:cytosol"/>
    <property type="evidence" value="ECO:0007669"/>
    <property type="project" value="TreeGrafter"/>
</dbReference>
<dbReference type="SUPFAM" id="SSF143456">
    <property type="entry name" value="VC0467-like"/>
    <property type="match status" value="1"/>
</dbReference>
<keyword evidence="4" id="KW-1185">Reference proteome</keyword>